<comment type="caution">
    <text evidence="2">The sequence shown here is derived from an EMBL/GenBank/DDBJ whole genome shotgun (WGS) entry which is preliminary data.</text>
</comment>
<organism evidence="2 3">
    <name type="scientific">Parnassius mnemosyne</name>
    <name type="common">clouded apollo</name>
    <dbReference type="NCBI Taxonomy" id="213953"/>
    <lineage>
        <taxon>Eukaryota</taxon>
        <taxon>Metazoa</taxon>
        <taxon>Ecdysozoa</taxon>
        <taxon>Arthropoda</taxon>
        <taxon>Hexapoda</taxon>
        <taxon>Insecta</taxon>
        <taxon>Pterygota</taxon>
        <taxon>Neoptera</taxon>
        <taxon>Endopterygota</taxon>
        <taxon>Lepidoptera</taxon>
        <taxon>Glossata</taxon>
        <taxon>Ditrysia</taxon>
        <taxon>Papilionoidea</taxon>
        <taxon>Papilionidae</taxon>
        <taxon>Parnassiinae</taxon>
        <taxon>Parnassini</taxon>
        <taxon>Parnassius</taxon>
        <taxon>Driopa</taxon>
    </lineage>
</organism>
<keyword evidence="3" id="KW-1185">Reference proteome</keyword>
<dbReference type="Proteomes" id="UP001314205">
    <property type="component" value="Unassembled WGS sequence"/>
</dbReference>
<feature type="domain" description="DUF5641" evidence="1">
    <location>
        <begin position="96"/>
        <end position="186"/>
    </location>
</feature>
<evidence type="ECO:0000259" key="1">
    <source>
        <dbReference type="Pfam" id="PF18701"/>
    </source>
</evidence>
<name>A0AAV1LUG4_9NEOP</name>
<gene>
    <name evidence="2" type="ORF">PARMNEM_LOCUS16925</name>
</gene>
<dbReference type="EMBL" id="CAVLGL010000095">
    <property type="protein sequence ID" value="CAK1597807.1"/>
    <property type="molecule type" value="Genomic_DNA"/>
</dbReference>
<reference evidence="2 3" key="1">
    <citation type="submission" date="2023-11" db="EMBL/GenBank/DDBJ databases">
        <authorList>
            <person name="Hedman E."/>
            <person name="Englund M."/>
            <person name="Stromberg M."/>
            <person name="Nyberg Akerstrom W."/>
            <person name="Nylinder S."/>
            <person name="Jareborg N."/>
            <person name="Kallberg Y."/>
            <person name="Kronander E."/>
        </authorList>
    </citation>
    <scope>NUCLEOTIDE SEQUENCE [LARGE SCALE GENOMIC DNA]</scope>
</reference>
<dbReference type="Pfam" id="PF18701">
    <property type="entry name" value="DUF5641"/>
    <property type="match status" value="1"/>
</dbReference>
<accession>A0AAV1LUG4</accession>
<dbReference type="AlphaFoldDB" id="A0AAV1LUG4"/>
<proteinExistence type="predicted"/>
<evidence type="ECO:0000313" key="2">
    <source>
        <dbReference type="EMBL" id="CAK1597807.1"/>
    </source>
</evidence>
<dbReference type="PANTHER" id="PTHR47331:SF1">
    <property type="entry name" value="GAG-LIKE PROTEIN"/>
    <property type="match status" value="1"/>
</dbReference>
<protein>
    <recommendedName>
        <fullName evidence="1">DUF5641 domain-containing protein</fullName>
    </recommendedName>
</protein>
<sequence>MEKDTTRSPKHGRCLGTIDQINKNSIKSHTKGEVTPDELLHTLLLEAEHVINSRPLTPVNPNLDEEALTPNHFLIGRSSGMSPFGSFKDTQLNPRSWNATQALADKFWARWSTEHRPLLMPRSSSNSQHKNLKVGDIVIICDGTMPRRVWPRGEVTEVHPGPDGRVRITEIRTATGLVRRPASRLIAITTTD</sequence>
<dbReference type="PANTHER" id="PTHR47331">
    <property type="entry name" value="PHD-TYPE DOMAIN-CONTAINING PROTEIN"/>
    <property type="match status" value="1"/>
</dbReference>
<evidence type="ECO:0000313" key="3">
    <source>
        <dbReference type="Proteomes" id="UP001314205"/>
    </source>
</evidence>
<dbReference type="InterPro" id="IPR040676">
    <property type="entry name" value="DUF5641"/>
</dbReference>